<sequence>MRTTLLLIAACCLQGMTIAQEPVYRQASAPIEERVSDLLERMTLEEKIGQICCPLGWEMYTKVSPDSVTISDKYRQQMDEAPIGSYWAVLRADPWTQKTLETGLNPRLAAKALNALQKYAVEHTRLGIPVLFAEECPHGHMAIGATVFPTSMGQASTWNESLIRQMGEVIGLEARLQGANIGYGPVLDIAREPRWSRVEETFGEDPYLTGILGTAFVQGMQGKDFKDGLHVYSTLKHLAAYGVPRGGHNGGPADMGLRALLDEYLPGFQRAVEVGKAATVMTSYNSIDGVPCTSNKFLIDSLLRKRWGFDGFVYSDLASIDGIAGAHVAANLEDAAIQAVEAGTDMDLGANAYRRLVKAVQTGKVKESAINRAVSNVLRLKFRMGLFEQPYVSPEEAARLVNCEDHRMLARKIAREGTVLLKNNGILPLGKVKRIAVIGPNADVMYNYLGDYTAPQERSKVVTLLDALRNRMPDVRIDYVKGCAIRDTTQSNIKEAVEAARKADLVILAVGGSSARDFKTKYINTGAATVDSENSGILSDMECGEGFDRATLDLLGDQEKLIRAIAATEKPLVTVYIAGRPLNMNLASEVSDALLTAWYPGEQGGNGIVDVLTGKYNPSGRLPMSVPQHVGQIPVHYSQGTLRDYMDCPGKPLYTFGYGLSYTTFAYSNLKLSATAKAASQPAGDNEVMQTITCTVTNTGDRDGDEVVQLYLNDEVSSVAVPPIRLKGFQKIFLKKGESREVTFQLTRQDLSIYDRNMNFTAEPGRFNVMIGGSSDNLPLKGSFEIQ</sequence>
<dbReference type="InterPro" id="IPR050288">
    <property type="entry name" value="Cellulose_deg_GH3"/>
</dbReference>
<dbReference type="Pfam" id="PF00933">
    <property type="entry name" value="Glyco_hydro_3"/>
    <property type="match status" value="1"/>
</dbReference>
<accession>A0A413T0X6</accession>
<dbReference type="Proteomes" id="UP000283855">
    <property type="component" value="Unassembled WGS sequence"/>
</dbReference>
<feature type="domain" description="Fibronectin type III-like" evidence="3">
    <location>
        <begin position="706"/>
        <end position="775"/>
    </location>
</feature>
<evidence type="ECO:0000256" key="1">
    <source>
        <dbReference type="ARBA" id="ARBA00005336"/>
    </source>
</evidence>
<dbReference type="AlphaFoldDB" id="A0A413T0X6"/>
<keyword evidence="2" id="KW-0378">Hydrolase</keyword>
<evidence type="ECO:0000313" key="5">
    <source>
        <dbReference type="Proteomes" id="UP000283855"/>
    </source>
</evidence>
<evidence type="ECO:0000256" key="2">
    <source>
        <dbReference type="ARBA" id="ARBA00022801"/>
    </source>
</evidence>
<dbReference type="GO" id="GO:0008422">
    <property type="term" value="F:beta-glucosidase activity"/>
    <property type="evidence" value="ECO:0007669"/>
    <property type="project" value="UniProtKB-ARBA"/>
</dbReference>
<dbReference type="InterPro" id="IPR001764">
    <property type="entry name" value="Glyco_hydro_3_N"/>
</dbReference>
<reference evidence="4 5" key="1">
    <citation type="submission" date="2018-08" db="EMBL/GenBank/DDBJ databases">
        <title>A genome reference for cultivated species of the human gut microbiota.</title>
        <authorList>
            <person name="Zou Y."/>
            <person name="Xue W."/>
            <person name="Luo G."/>
        </authorList>
    </citation>
    <scope>NUCLEOTIDE SEQUENCE [LARGE SCALE GENOMIC DNA]</scope>
    <source>
        <strain evidence="4 5">AM42-38</strain>
    </source>
</reference>
<dbReference type="InterPro" id="IPR036962">
    <property type="entry name" value="Glyco_hydro_3_N_sf"/>
</dbReference>
<dbReference type="Pfam" id="PF01915">
    <property type="entry name" value="Glyco_hydro_3_C"/>
    <property type="match status" value="1"/>
</dbReference>
<dbReference type="InterPro" id="IPR002772">
    <property type="entry name" value="Glyco_hydro_3_C"/>
</dbReference>
<dbReference type="Gene3D" id="3.20.20.300">
    <property type="entry name" value="Glycoside hydrolase, family 3, N-terminal domain"/>
    <property type="match status" value="1"/>
</dbReference>
<dbReference type="InterPro" id="IPR017853">
    <property type="entry name" value="GH"/>
</dbReference>
<dbReference type="SUPFAM" id="SSF51445">
    <property type="entry name" value="(Trans)glycosidases"/>
    <property type="match status" value="1"/>
</dbReference>
<dbReference type="RefSeq" id="WP_118400314.1">
    <property type="nucleotide sequence ID" value="NZ_CABJGD010000011.1"/>
</dbReference>
<dbReference type="InterPro" id="IPR026891">
    <property type="entry name" value="Fn3-like"/>
</dbReference>
<dbReference type="SUPFAM" id="SSF52279">
    <property type="entry name" value="Beta-D-glucan exohydrolase, C-terminal domain"/>
    <property type="match status" value="1"/>
</dbReference>
<dbReference type="EMBL" id="QSFT01000011">
    <property type="protein sequence ID" value="RHA76284.1"/>
    <property type="molecule type" value="Genomic_DNA"/>
</dbReference>
<comment type="similarity">
    <text evidence="1">Belongs to the glycosyl hydrolase 3 family.</text>
</comment>
<dbReference type="GO" id="GO:0005975">
    <property type="term" value="P:carbohydrate metabolic process"/>
    <property type="evidence" value="ECO:0007669"/>
    <property type="project" value="InterPro"/>
</dbReference>
<evidence type="ECO:0000313" key="4">
    <source>
        <dbReference type="EMBL" id="RHA76284.1"/>
    </source>
</evidence>
<proteinExistence type="inferred from homology"/>
<dbReference type="Gene3D" id="2.60.40.10">
    <property type="entry name" value="Immunoglobulins"/>
    <property type="match status" value="1"/>
</dbReference>
<dbReference type="PANTHER" id="PTHR42715">
    <property type="entry name" value="BETA-GLUCOSIDASE"/>
    <property type="match status" value="1"/>
</dbReference>
<dbReference type="FunFam" id="2.60.40.10:FF:000495">
    <property type="entry name" value="Periplasmic beta-glucosidase"/>
    <property type="match status" value="1"/>
</dbReference>
<evidence type="ECO:0000259" key="3">
    <source>
        <dbReference type="SMART" id="SM01217"/>
    </source>
</evidence>
<dbReference type="Gene3D" id="3.40.50.1700">
    <property type="entry name" value="Glycoside hydrolase family 3 C-terminal domain"/>
    <property type="match status" value="1"/>
</dbReference>
<dbReference type="InterPro" id="IPR013783">
    <property type="entry name" value="Ig-like_fold"/>
</dbReference>
<comment type="caution">
    <text evidence="4">The sequence shown here is derived from an EMBL/GenBank/DDBJ whole genome shotgun (WGS) entry which is preliminary data.</text>
</comment>
<organism evidence="4 5">
    <name type="scientific">Phocaeicola coprophilus</name>
    <dbReference type="NCBI Taxonomy" id="387090"/>
    <lineage>
        <taxon>Bacteria</taxon>
        <taxon>Pseudomonadati</taxon>
        <taxon>Bacteroidota</taxon>
        <taxon>Bacteroidia</taxon>
        <taxon>Bacteroidales</taxon>
        <taxon>Bacteroidaceae</taxon>
        <taxon>Phocaeicola</taxon>
    </lineage>
</organism>
<dbReference type="Pfam" id="PF14310">
    <property type="entry name" value="Fn3-like"/>
    <property type="match status" value="1"/>
</dbReference>
<protein>
    <submittedName>
        <fullName evidence="4">Beta-glucosidase</fullName>
    </submittedName>
</protein>
<gene>
    <name evidence="4" type="ORF">DW921_06995</name>
</gene>
<dbReference type="PRINTS" id="PR00133">
    <property type="entry name" value="GLHYDRLASE3"/>
</dbReference>
<dbReference type="PANTHER" id="PTHR42715:SF10">
    <property type="entry name" value="BETA-GLUCOSIDASE"/>
    <property type="match status" value="1"/>
</dbReference>
<dbReference type="SMART" id="SM01217">
    <property type="entry name" value="Fn3_like"/>
    <property type="match status" value="1"/>
</dbReference>
<name>A0A413T0X6_9BACT</name>
<dbReference type="InterPro" id="IPR036881">
    <property type="entry name" value="Glyco_hydro_3_C_sf"/>
</dbReference>